<keyword evidence="2" id="KW-1185">Reference proteome</keyword>
<name>A0A061FRY6_THECC</name>
<accession>A0A061FRY6</accession>
<dbReference type="InParanoid" id="A0A061FRY6"/>
<protein>
    <submittedName>
        <fullName evidence="1">Uncharacterized protein</fullName>
    </submittedName>
</protein>
<dbReference type="Proteomes" id="UP000026915">
    <property type="component" value="Chromosome 8"/>
</dbReference>
<proteinExistence type="predicted"/>
<organism evidence="1 2">
    <name type="scientific">Theobroma cacao</name>
    <name type="common">Cacao</name>
    <name type="synonym">Cocoa</name>
    <dbReference type="NCBI Taxonomy" id="3641"/>
    <lineage>
        <taxon>Eukaryota</taxon>
        <taxon>Viridiplantae</taxon>
        <taxon>Streptophyta</taxon>
        <taxon>Embryophyta</taxon>
        <taxon>Tracheophyta</taxon>
        <taxon>Spermatophyta</taxon>
        <taxon>Magnoliopsida</taxon>
        <taxon>eudicotyledons</taxon>
        <taxon>Gunneridae</taxon>
        <taxon>Pentapetalae</taxon>
        <taxon>rosids</taxon>
        <taxon>malvids</taxon>
        <taxon>Malvales</taxon>
        <taxon>Malvaceae</taxon>
        <taxon>Byttnerioideae</taxon>
        <taxon>Theobroma</taxon>
    </lineage>
</organism>
<dbReference type="Gramene" id="EOY17274">
    <property type="protein sequence ID" value="EOY17274"/>
    <property type="gene ID" value="TCM_036422"/>
</dbReference>
<evidence type="ECO:0000313" key="1">
    <source>
        <dbReference type="EMBL" id="EOY17274.1"/>
    </source>
</evidence>
<evidence type="ECO:0000313" key="2">
    <source>
        <dbReference type="Proteomes" id="UP000026915"/>
    </source>
</evidence>
<gene>
    <name evidence="1" type="ORF">TCM_036422</name>
</gene>
<dbReference type="EMBL" id="CM001886">
    <property type="protein sequence ID" value="EOY17274.1"/>
    <property type="molecule type" value="Genomic_DNA"/>
</dbReference>
<sequence>MCFNVLMHTNDEDLVHEIEDELENNWKILNAKRMKSFPILQRSVRQNEWHQWR</sequence>
<dbReference type="HOGENOM" id="CLU_3072583_0_0_1"/>
<dbReference type="AlphaFoldDB" id="A0A061FRY6"/>
<reference evidence="1 2" key="1">
    <citation type="journal article" date="2013" name="Genome Biol.">
        <title>The genome sequence of the most widely cultivated cacao type and its use to identify candidate genes regulating pod color.</title>
        <authorList>
            <person name="Motamayor J.C."/>
            <person name="Mockaitis K."/>
            <person name="Schmutz J."/>
            <person name="Haiminen N."/>
            <person name="Iii D.L."/>
            <person name="Cornejo O."/>
            <person name="Findley S.D."/>
            <person name="Zheng P."/>
            <person name="Utro F."/>
            <person name="Royaert S."/>
            <person name="Saski C."/>
            <person name="Jenkins J."/>
            <person name="Podicheti R."/>
            <person name="Zhao M."/>
            <person name="Scheffler B.E."/>
            <person name="Stack J.C."/>
            <person name="Feltus F.A."/>
            <person name="Mustiga G.M."/>
            <person name="Amores F."/>
            <person name="Phillips W."/>
            <person name="Marelli J.P."/>
            <person name="May G.D."/>
            <person name="Shapiro H."/>
            <person name="Ma J."/>
            <person name="Bustamante C.D."/>
            <person name="Schnell R.J."/>
            <person name="Main D."/>
            <person name="Gilbert D."/>
            <person name="Parida L."/>
            <person name="Kuhn D.N."/>
        </authorList>
    </citation>
    <scope>NUCLEOTIDE SEQUENCE [LARGE SCALE GENOMIC DNA]</scope>
    <source>
        <strain evidence="2">cv. Matina 1-6</strain>
    </source>
</reference>